<dbReference type="Proteomes" id="UP000015106">
    <property type="component" value="Chromosome 7"/>
</dbReference>
<organism evidence="1 2">
    <name type="scientific">Triticum urartu</name>
    <name type="common">Red wild einkorn</name>
    <name type="synonym">Crithodium urartu</name>
    <dbReference type="NCBI Taxonomy" id="4572"/>
    <lineage>
        <taxon>Eukaryota</taxon>
        <taxon>Viridiplantae</taxon>
        <taxon>Streptophyta</taxon>
        <taxon>Embryophyta</taxon>
        <taxon>Tracheophyta</taxon>
        <taxon>Spermatophyta</taxon>
        <taxon>Magnoliopsida</taxon>
        <taxon>Liliopsida</taxon>
        <taxon>Poales</taxon>
        <taxon>Poaceae</taxon>
        <taxon>BOP clade</taxon>
        <taxon>Pooideae</taxon>
        <taxon>Triticodae</taxon>
        <taxon>Triticeae</taxon>
        <taxon>Triticinae</taxon>
        <taxon>Triticum</taxon>
    </lineage>
</organism>
<reference evidence="1" key="3">
    <citation type="submission" date="2022-06" db="UniProtKB">
        <authorList>
            <consortium name="EnsemblPlants"/>
        </authorList>
    </citation>
    <scope>IDENTIFICATION</scope>
</reference>
<evidence type="ECO:0000313" key="1">
    <source>
        <dbReference type="EnsemblPlants" id="TuG1812G0700002362.01.T01.cds282430"/>
    </source>
</evidence>
<dbReference type="Gramene" id="TuG1812G0700002362.01.T01">
    <property type="protein sequence ID" value="TuG1812G0700002362.01.T01.cds282430"/>
    <property type="gene ID" value="TuG1812G0700002362.01"/>
</dbReference>
<reference evidence="1" key="2">
    <citation type="submission" date="2018-03" db="EMBL/GenBank/DDBJ databases">
        <title>The Triticum urartu genome reveals the dynamic nature of wheat genome evolution.</title>
        <authorList>
            <person name="Ling H."/>
            <person name="Ma B."/>
            <person name="Shi X."/>
            <person name="Liu H."/>
            <person name="Dong L."/>
            <person name="Sun H."/>
            <person name="Cao Y."/>
            <person name="Gao Q."/>
            <person name="Zheng S."/>
            <person name="Li Y."/>
            <person name="Yu Y."/>
            <person name="Du H."/>
            <person name="Qi M."/>
            <person name="Li Y."/>
            <person name="Yu H."/>
            <person name="Cui Y."/>
            <person name="Wang N."/>
            <person name="Chen C."/>
            <person name="Wu H."/>
            <person name="Zhao Y."/>
            <person name="Zhang J."/>
            <person name="Li Y."/>
            <person name="Zhou W."/>
            <person name="Zhang B."/>
            <person name="Hu W."/>
            <person name="Eijk M."/>
            <person name="Tang J."/>
            <person name="Witsenboer H."/>
            <person name="Zhao S."/>
            <person name="Li Z."/>
            <person name="Zhang A."/>
            <person name="Wang D."/>
            <person name="Liang C."/>
        </authorList>
    </citation>
    <scope>NUCLEOTIDE SEQUENCE [LARGE SCALE GENOMIC DNA]</scope>
    <source>
        <strain evidence="1">cv. G1812</strain>
    </source>
</reference>
<name>A0A8R7QXK2_TRIUA</name>
<accession>A0A8R7QXK2</accession>
<dbReference type="AlphaFoldDB" id="A0A8R7QXK2"/>
<proteinExistence type="predicted"/>
<keyword evidence="2" id="KW-1185">Reference proteome</keyword>
<sequence length="53" mass="5997">MHAGSSKETRVGCCCDTGCGLDNWFQGCWSELKFMATLFWGYHYRHSLMTVSG</sequence>
<dbReference type="EnsemblPlants" id="TuG1812G0700002362.01.T01">
    <property type="protein sequence ID" value="TuG1812G0700002362.01.T01.cds282430"/>
    <property type="gene ID" value="TuG1812G0700002362.01"/>
</dbReference>
<evidence type="ECO:0000313" key="2">
    <source>
        <dbReference type="Proteomes" id="UP000015106"/>
    </source>
</evidence>
<reference evidence="2" key="1">
    <citation type="journal article" date="2013" name="Nature">
        <title>Draft genome of the wheat A-genome progenitor Triticum urartu.</title>
        <authorList>
            <person name="Ling H.Q."/>
            <person name="Zhao S."/>
            <person name="Liu D."/>
            <person name="Wang J."/>
            <person name="Sun H."/>
            <person name="Zhang C."/>
            <person name="Fan H."/>
            <person name="Li D."/>
            <person name="Dong L."/>
            <person name="Tao Y."/>
            <person name="Gao C."/>
            <person name="Wu H."/>
            <person name="Li Y."/>
            <person name="Cui Y."/>
            <person name="Guo X."/>
            <person name="Zheng S."/>
            <person name="Wang B."/>
            <person name="Yu K."/>
            <person name="Liang Q."/>
            <person name="Yang W."/>
            <person name="Lou X."/>
            <person name="Chen J."/>
            <person name="Feng M."/>
            <person name="Jian J."/>
            <person name="Zhang X."/>
            <person name="Luo G."/>
            <person name="Jiang Y."/>
            <person name="Liu J."/>
            <person name="Wang Z."/>
            <person name="Sha Y."/>
            <person name="Zhang B."/>
            <person name="Wu H."/>
            <person name="Tang D."/>
            <person name="Shen Q."/>
            <person name="Xue P."/>
            <person name="Zou S."/>
            <person name="Wang X."/>
            <person name="Liu X."/>
            <person name="Wang F."/>
            <person name="Yang Y."/>
            <person name="An X."/>
            <person name="Dong Z."/>
            <person name="Zhang K."/>
            <person name="Zhang X."/>
            <person name="Luo M.C."/>
            <person name="Dvorak J."/>
            <person name="Tong Y."/>
            <person name="Wang J."/>
            <person name="Yang H."/>
            <person name="Li Z."/>
            <person name="Wang D."/>
            <person name="Zhang A."/>
            <person name="Wang J."/>
        </authorList>
    </citation>
    <scope>NUCLEOTIDE SEQUENCE</scope>
    <source>
        <strain evidence="2">cv. G1812</strain>
    </source>
</reference>
<protein>
    <submittedName>
        <fullName evidence="1">Uncharacterized protein</fullName>
    </submittedName>
</protein>